<name>J9EWS8_WUCBA</name>
<reference evidence="2" key="1">
    <citation type="submission" date="2012-08" db="EMBL/GenBank/DDBJ databases">
        <title>The Genome Sequence of Wuchereria bancrofti.</title>
        <authorList>
            <person name="Nutman T.B."/>
            <person name="Fink D.L."/>
            <person name="Russ C."/>
            <person name="Young S."/>
            <person name="Zeng Q."/>
            <person name="Koehrsen M."/>
            <person name="Alvarado L."/>
            <person name="Berlin A."/>
            <person name="Chapman S.B."/>
            <person name="Chen Z."/>
            <person name="Freedman E."/>
            <person name="Gellesch M."/>
            <person name="Goldberg J."/>
            <person name="Griggs A."/>
            <person name="Gujja S."/>
            <person name="Heilman E.R."/>
            <person name="Heiman D."/>
            <person name="Hepburn T."/>
            <person name="Howarth C."/>
            <person name="Jen D."/>
            <person name="Larson L."/>
            <person name="Lewis B."/>
            <person name="Mehta T."/>
            <person name="Park D."/>
            <person name="Pearson M."/>
            <person name="Roberts A."/>
            <person name="Saif S."/>
            <person name="Shea T."/>
            <person name="Shenoy N."/>
            <person name="Sisk P."/>
            <person name="Stolte C."/>
            <person name="Sykes S."/>
            <person name="Walk T."/>
            <person name="White J."/>
            <person name="Yandava C."/>
            <person name="Haas B."/>
            <person name="Henn M.R."/>
            <person name="Nusbaum C."/>
            <person name="Birren B."/>
        </authorList>
    </citation>
    <scope>NUCLEOTIDE SEQUENCE [LARGE SCALE GENOMIC DNA]</scope>
    <source>
        <strain evidence="2">NA</strain>
    </source>
</reference>
<dbReference type="Proteomes" id="UP000004810">
    <property type="component" value="Unassembled WGS sequence"/>
</dbReference>
<evidence type="ECO:0000313" key="1">
    <source>
        <dbReference type="EMBL" id="EJW87051.1"/>
    </source>
</evidence>
<gene>
    <name evidence="1" type="ORF">WUBG_02042</name>
</gene>
<comment type="caution">
    <text evidence="1">The sequence shown here is derived from an EMBL/GenBank/DDBJ whole genome shotgun (WGS) entry which is preliminary data.</text>
</comment>
<evidence type="ECO:0000313" key="2">
    <source>
        <dbReference type="Proteomes" id="UP000004810"/>
    </source>
</evidence>
<dbReference type="EMBL" id="ADBV01000514">
    <property type="protein sequence ID" value="EJW87051.1"/>
    <property type="molecule type" value="Genomic_DNA"/>
</dbReference>
<accession>J9EWS8</accession>
<dbReference type="AlphaFoldDB" id="J9EWS8"/>
<proteinExistence type="predicted"/>
<sequence>MFKRNDLTTAGIIDLFWMIRFIKSYSPNDFLLRAQITEQQNLASTEEKLQEELHVEQAVQDIVRLIKQDARTALLIVQLLRRYQLERSHAVVAAASQVSEDQSCETEVQHSVKVDSNTLEPVTVATSQHQCGSLADIATESIQNTSQQKASVIVISEDELQRYVPTSTPYPKPKSRKKNNINRRVLKHSLLL</sequence>
<protein>
    <submittedName>
        <fullName evidence="1">Uncharacterized protein</fullName>
    </submittedName>
</protein>
<organism evidence="1 2">
    <name type="scientific">Wuchereria bancrofti</name>
    <dbReference type="NCBI Taxonomy" id="6293"/>
    <lineage>
        <taxon>Eukaryota</taxon>
        <taxon>Metazoa</taxon>
        <taxon>Ecdysozoa</taxon>
        <taxon>Nematoda</taxon>
        <taxon>Chromadorea</taxon>
        <taxon>Rhabditida</taxon>
        <taxon>Spirurina</taxon>
        <taxon>Spiruromorpha</taxon>
        <taxon>Filarioidea</taxon>
        <taxon>Onchocercidae</taxon>
        <taxon>Wuchereria</taxon>
    </lineage>
</organism>